<dbReference type="PANTHER" id="PTHR46796">
    <property type="entry name" value="HTH-TYPE TRANSCRIPTIONAL ACTIVATOR RHAS-RELATED"/>
    <property type="match status" value="1"/>
</dbReference>
<dbReference type="AlphaFoldDB" id="A0A8J6Y1U8"/>
<dbReference type="Gene3D" id="1.10.10.60">
    <property type="entry name" value="Homeodomain-like"/>
    <property type="match status" value="2"/>
</dbReference>
<gene>
    <name evidence="5" type="ORF">ICL16_38795</name>
</gene>
<dbReference type="SUPFAM" id="SSF46689">
    <property type="entry name" value="Homeodomain-like"/>
    <property type="match status" value="2"/>
</dbReference>
<proteinExistence type="predicted"/>
<dbReference type="PROSITE" id="PS01124">
    <property type="entry name" value="HTH_ARAC_FAMILY_2"/>
    <property type="match status" value="1"/>
</dbReference>
<dbReference type="GO" id="GO:0043565">
    <property type="term" value="F:sequence-specific DNA binding"/>
    <property type="evidence" value="ECO:0007669"/>
    <property type="project" value="InterPro"/>
</dbReference>
<dbReference type="PANTHER" id="PTHR46796:SF6">
    <property type="entry name" value="ARAC SUBFAMILY"/>
    <property type="match status" value="1"/>
</dbReference>
<keyword evidence="3" id="KW-0804">Transcription</keyword>
<evidence type="ECO:0000256" key="2">
    <source>
        <dbReference type="ARBA" id="ARBA00023125"/>
    </source>
</evidence>
<dbReference type="EMBL" id="JACXAE010000118">
    <property type="protein sequence ID" value="MBD2777838.1"/>
    <property type="molecule type" value="Genomic_DNA"/>
</dbReference>
<evidence type="ECO:0000313" key="6">
    <source>
        <dbReference type="Proteomes" id="UP000629098"/>
    </source>
</evidence>
<evidence type="ECO:0000256" key="3">
    <source>
        <dbReference type="ARBA" id="ARBA00023163"/>
    </source>
</evidence>
<dbReference type="InterPro" id="IPR050204">
    <property type="entry name" value="AraC_XylS_family_regulators"/>
</dbReference>
<keyword evidence="2" id="KW-0238">DNA-binding</keyword>
<organism evidence="5 6">
    <name type="scientific">Iningainema tapete BLCC-T55</name>
    <dbReference type="NCBI Taxonomy" id="2748662"/>
    <lineage>
        <taxon>Bacteria</taxon>
        <taxon>Bacillati</taxon>
        <taxon>Cyanobacteriota</taxon>
        <taxon>Cyanophyceae</taxon>
        <taxon>Nostocales</taxon>
        <taxon>Scytonemataceae</taxon>
        <taxon>Iningainema tapete</taxon>
    </lineage>
</organism>
<dbReference type="Pfam" id="PF12833">
    <property type="entry name" value="HTH_18"/>
    <property type="match status" value="1"/>
</dbReference>
<evidence type="ECO:0000256" key="1">
    <source>
        <dbReference type="ARBA" id="ARBA00023015"/>
    </source>
</evidence>
<dbReference type="Proteomes" id="UP000629098">
    <property type="component" value="Unassembled WGS sequence"/>
</dbReference>
<dbReference type="SMART" id="SM00342">
    <property type="entry name" value="HTH_ARAC"/>
    <property type="match status" value="1"/>
</dbReference>
<dbReference type="GO" id="GO:0003700">
    <property type="term" value="F:DNA-binding transcription factor activity"/>
    <property type="evidence" value="ECO:0007669"/>
    <property type="project" value="InterPro"/>
</dbReference>
<dbReference type="InterPro" id="IPR020449">
    <property type="entry name" value="Tscrpt_reg_AraC-type_HTH"/>
</dbReference>
<evidence type="ECO:0000259" key="4">
    <source>
        <dbReference type="PROSITE" id="PS01124"/>
    </source>
</evidence>
<evidence type="ECO:0000313" key="5">
    <source>
        <dbReference type="EMBL" id="MBD2777838.1"/>
    </source>
</evidence>
<dbReference type="PRINTS" id="PR00032">
    <property type="entry name" value="HTHARAC"/>
</dbReference>
<dbReference type="InterPro" id="IPR018062">
    <property type="entry name" value="HTH_AraC-typ_CS"/>
</dbReference>
<dbReference type="PROSITE" id="PS00041">
    <property type="entry name" value="HTH_ARAC_FAMILY_1"/>
    <property type="match status" value="1"/>
</dbReference>
<name>A0A8J6Y1U8_9CYAN</name>
<protein>
    <submittedName>
        <fullName evidence="5">Helix-turn-helix domain-containing protein</fullName>
    </submittedName>
</protein>
<reference evidence="5" key="1">
    <citation type="submission" date="2020-09" db="EMBL/GenBank/DDBJ databases">
        <title>Iningainema tapete sp. nov. (Scytonemataceae, Cyanobacteria) from greenhouses in central Florida (USA) produces two types of nodularin with biosynthetic potential for microcystin-LR and anabaenopeptins.</title>
        <authorList>
            <person name="Berthold D.E."/>
            <person name="Lefler F.W."/>
            <person name="Huang I.-S."/>
            <person name="Abdulla H."/>
            <person name="Zimba P.V."/>
            <person name="Laughinghouse H.D. IV."/>
        </authorList>
    </citation>
    <scope>NUCLEOTIDE SEQUENCE</scope>
    <source>
        <strain evidence="5">BLCCT55</strain>
    </source>
</reference>
<keyword evidence="6" id="KW-1185">Reference proteome</keyword>
<dbReference type="RefSeq" id="WP_190837177.1">
    <property type="nucleotide sequence ID" value="NZ_JACXAE010000118.1"/>
</dbReference>
<feature type="domain" description="HTH araC/xylS-type" evidence="4">
    <location>
        <begin position="200"/>
        <end position="298"/>
    </location>
</feature>
<keyword evidence="1" id="KW-0805">Transcription regulation</keyword>
<dbReference type="InterPro" id="IPR009057">
    <property type="entry name" value="Homeodomain-like_sf"/>
</dbReference>
<comment type="caution">
    <text evidence="5">The sequence shown here is derived from an EMBL/GenBank/DDBJ whole genome shotgun (WGS) entry which is preliminary data.</text>
</comment>
<accession>A0A8J6Y1U8</accession>
<sequence length="299" mass="33834">MVAQEALRIDLALGDNLSMLYPHTALLSNTSTDWGGLYLQYHRQPPPKMVEHSCQQHRIIIHDRTLRSPIIETFEGINQLNPVSRGTVRILPANTRNWAYWDAEHQFMVLAFEPNLLARHIAETNDINCVELLPIINPNDPLIHSIGLTLKTELESGGIGGRLYVDAMTTALMAHLLRHYSVQKYSLPPTASGLPRHTLQQVVDYIHEHLDQDLTLATLAAVAHISPSYFSRLFKQSTGLSPHQYVIQYRINCAKQLLRQGKQSIAEIADHLGFNHQSHFSHHFKRLVGSSPKVFLNSQ</sequence>
<dbReference type="InterPro" id="IPR018060">
    <property type="entry name" value="HTH_AraC"/>
</dbReference>